<evidence type="ECO:0000256" key="2">
    <source>
        <dbReference type="ARBA" id="ARBA00022801"/>
    </source>
</evidence>
<dbReference type="FunFam" id="3.20.20.80:FF:000020">
    <property type="entry name" value="Beta-glucosidase 12"/>
    <property type="match status" value="1"/>
</dbReference>
<dbReference type="InterPro" id="IPR033132">
    <property type="entry name" value="GH_1_N_CS"/>
</dbReference>
<dbReference type="InterPro" id="IPR017853">
    <property type="entry name" value="GH"/>
</dbReference>
<organism evidence="5">
    <name type="scientific">Pinus sylvestris</name>
    <name type="common">Scotch pine</name>
    <dbReference type="NCBI Taxonomy" id="3349"/>
    <lineage>
        <taxon>Eukaryota</taxon>
        <taxon>Viridiplantae</taxon>
        <taxon>Streptophyta</taxon>
        <taxon>Embryophyta</taxon>
        <taxon>Tracheophyta</taxon>
        <taxon>Spermatophyta</taxon>
        <taxon>Pinopsida</taxon>
        <taxon>Pinidae</taxon>
        <taxon>Conifers I</taxon>
        <taxon>Pinales</taxon>
        <taxon>Pinaceae</taxon>
        <taxon>Pinus</taxon>
        <taxon>Pinus subgen. Pinus</taxon>
    </lineage>
</organism>
<evidence type="ECO:0000256" key="1">
    <source>
        <dbReference type="ARBA" id="ARBA00010838"/>
    </source>
</evidence>
<evidence type="ECO:0000256" key="4">
    <source>
        <dbReference type="SAM" id="SignalP"/>
    </source>
</evidence>
<dbReference type="EMBL" id="KM046994">
    <property type="protein sequence ID" value="AIP98403.1"/>
    <property type="molecule type" value="mRNA"/>
</dbReference>
<dbReference type="GO" id="GO:0005975">
    <property type="term" value="P:carbohydrate metabolic process"/>
    <property type="evidence" value="ECO:0007669"/>
    <property type="project" value="InterPro"/>
</dbReference>
<proteinExistence type="evidence at transcript level"/>
<gene>
    <name evidence="5" type="primary">betaG</name>
</gene>
<keyword evidence="2 5" id="KW-0378">Hydrolase</keyword>
<name>A0A089GG65_PINSY</name>
<dbReference type="PRINTS" id="PR00131">
    <property type="entry name" value="GLHYDRLASE1"/>
</dbReference>
<dbReference type="GO" id="GO:0008422">
    <property type="term" value="F:beta-glucosidase activity"/>
    <property type="evidence" value="ECO:0007669"/>
    <property type="project" value="UniProtKB-EC"/>
</dbReference>
<dbReference type="AlphaFoldDB" id="A0A089GG65"/>
<keyword evidence="5" id="KW-0326">Glycosidase</keyword>
<dbReference type="Pfam" id="PF00232">
    <property type="entry name" value="Glyco_hydro_1"/>
    <property type="match status" value="1"/>
</dbReference>
<accession>A0A089GG65</accession>
<evidence type="ECO:0000313" key="5">
    <source>
        <dbReference type="EMBL" id="AIP98403.1"/>
    </source>
</evidence>
<dbReference type="PANTHER" id="PTHR10353:SF236">
    <property type="entry name" value="BETA-GLUCOSIDASE 18"/>
    <property type="match status" value="1"/>
</dbReference>
<dbReference type="PROSITE" id="PS00653">
    <property type="entry name" value="GLYCOSYL_HYDROL_F1_2"/>
    <property type="match status" value="1"/>
</dbReference>
<dbReference type="Gene3D" id="3.20.20.80">
    <property type="entry name" value="Glycosidases"/>
    <property type="match status" value="1"/>
</dbReference>
<reference evidence="5" key="1">
    <citation type="submission" date="2014-06" db="EMBL/GenBank/DDBJ databases">
        <title>Catalase, retinoblastoma-related protein and beta-glucosidase mediate cell death in Scots pine embryogenesis.</title>
        <authorList>
            <person name="Vuosku J."/>
            <person name="Sutela S."/>
            <person name="Kestila J."/>
            <person name="Jokela A."/>
            <person name="Sarjala T."/>
            <person name="Haggman H."/>
        </authorList>
    </citation>
    <scope>NUCLEOTIDE SEQUENCE</scope>
</reference>
<protein>
    <submittedName>
        <fullName evidence="5">Beta-glucosidase</fullName>
        <ecNumber evidence="5">3.2.1.21</ecNumber>
    </submittedName>
</protein>
<dbReference type="SUPFAM" id="SSF51445">
    <property type="entry name" value="(Trans)glycosidases"/>
    <property type="match status" value="1"/>
</dbReference>
<feature type="signal peptide" evidence="4">
    <location>
        <begin position="1"/>
        <end position="23"/>
    </location>
</feature>
<comment type="similarity">
    <text evidence="1 3">Belongs to the glycosyl hydrolase 1 family.</text>
</comment>
<evidence type="ECO:0000256" key="3">
    <source>
        <dbReference type="RuleBase" id="RU003690"/>
    </source>
</evidence>
<dbReference type="InterPro" id="IPR001360">
    <property type="entry name" value="Glyco_hydro_1"/>
</dbReference>
<feature type="chain" id="PRO_5001842886" evidence="4">
    <location>
        <begin position="24"/>
        <end position="513"/>
    </location>
</feature>
<sequence>MEVSVLMWVLLFYSLLGFQVTTARLDRNSFPSDFMFGTASSAYQYEGAVREDGKGPSTWDALTHMPGRIKDSSNGDVAADQYHRYMEDIELMASLGLDAYRFSISWSRILPEGRGEINMAGIEYYNNLIDALLQNGIQPFVTLFHFDLPKALEDSYGGWLSPQIINDFEAYAEICFRAFGDRVKYWATVNEPNLFVPLGYTVGIFPPTRCAAPNANSLCITGNCSSAEPYLAAHHVLLAHAAAVEKYREKYQKIQGGSIGLVMSAPWYEPLEDSPEERSAVDRILSFNLRWFLDPIVFGDYPQEMRERLGSRLPSISSELSAKLRGSFDYMGINHYTTLYATTTPPLSPDNTQYLYPDSRVYLTGERHGVSIGERTGMDGLFVVPHGIQKIVEYVKEFYDNPIIIITENGYPDSEESSSTLQENLNDVRRIRFHGDCLSYLSAAIKNGSDVRGYFVWSLLDNFEWAFGYTIRFGLYHVDFISDQKRYPKLSARWFRQFLQHDDRGSIRSSSSI</sequence>
<dbReference type="EC" id="3.2.1.21" evidence="5"/>
<keyword evidence="4" id="KW-0732">Signal</keyword>
<dbReference type="PANTHER" id="PTHR10353">
    <property type="entry name" value="GLYCOSYL HYDROLASE"/>
    <property type="match status" value="1"/>
</dbReference>